<evidence type="ECO:0000313" key="2">
    <source>
        <dbReference type="Proteomes" id="UP000254575"/>
    </source>
</evidence>
<dbReference type="RefSeq" id="WP_115218072.1">
    <property type="nucleotide sequence ID" value="NZ_UHIA01000004.1"/>
</dbReference>
<dbReference type="PANTHER" id="PTHR34986:SF1">
    <property type="entry name" value="PROTEIN YIAL"/>
    <property type="match status" value="1"/>
</dbReference>
<dbReference type="Gene3D" id="2.60.120.370">
    <property type="entry name" value="YhcH/YjgK/YiaL"/>
    <property type="match status" value="1"/>
</dbReference>
<gene>
    <name evidence="1" type="ORF">NCTC10717_00786</name>
</gene>
<name>A0A380MW22_9GAMM</name>
<dbReference type="GO" id="GO:0005829">
    <property type="term" value="C:cytosol"/>
    <property type="evidence" value="ECO:0007669"/>
    <property type="project" value="TreeGrafter"/>
</dbReference>
<dbReference type="AlphaFoldDB" id="A0A380MW22"/>
<proteinExistence type="predicted"/>
<keyword evidence="2" id="KW-1185">Reference proteome</keyword>
<dbReference type="PANTHER" id="PTHR34986">
    <property type="entry name" value="EVOLVED BETA-GALACTOSIDASE SUBUNIT BETA"/>
    <property type="match status" value="1"/>
</dbReference>
<dbReference type="SUPFAM" id="SSF51197">
    <property type="entry name" value="Clavaminate synthase-like"/>
    <property type="match status" value="1"/>
</dbReference>
<dbReference type="Pfam" id="PF04074">
    <property type="entry name" value="DUF386"/>
    <property type="match status" value="1"/>
</dbReference>
<evidence type="ECO:0000313" key="1">
    <source>
        <dbReference type="EMBL" id="SUO95911.1"/>
    </source>
</evidence>
<sequence length="149" mass="16789">MEFVSLHSNCSAPSRAIEKIKAFLAEHDLAKMDNGEHAIEGEDFYVNIFGYTTTVAEERIWEAHREYLDVHVLIEGSEVVRCAPLDKSLVLQYHAEKDYVEIASTVPHVSATLDSGNVAVFYPEDVHQTGLMVNNIAENIRKAVFKLRL</sequence>
<dbReference type="Proteomes" id="UP000254575">
    <property type="component" value="Unassembled WGS sequence"/>
</dbReference>
<accession>A0A380MW22</accession>
<dbReference type="OrthoDB" id="6196468at2"/>
<dbReference type="NCBIfam" id="TIGR00022">
    <property type="entry name" value="YhcH/YjgK/YiaL family protein"/>
    <property type="match status" value="1"/>
</dbReference>
<protein>
    <submittedName>
        <fullName evidence="1">Uncharacterized protein, YhcH/YjgK/YiaL family</fullName>
    </submittedName>
</protein>
<dbReference type="InterPro" id="IPR004375">
    <property type="entry name" value="NanQ/TabA/YiaL"/>
</dbReference>
<organism evidence="1 2">
    <name type="scientific">Suttonella indologenes</name>
    <dbReference type="NCBI Taxonomy" id="13276"/>
    <lineage>
        <taxon>Bacteria</taxon>
        <taxon>Pseudomonadati</taxon>
        <taxon>Pseudomonadota</taxon>
        <taxon>Gammaproteobacteria</taxon>
        <taxon>Cardiobacteriales</taxon>
        <taxon>Cardiobacteriaceae</taxon>
        <taxon>Suttonella</taxon>
    </lineage>
</organism>
<dbReference type="EMBL" id="UHIA01000004">
    <property type="protein sequence ID" value="SUO95911.1"/>
    <property type="molecule type" value="Genomic_DNA"/>
</dbReference>
<reference evidence="1 2" key="1">
    <citation type="submission" date="2018-06" db="EMBL/GenBank/DDBJ databases">
        <authorList>
            <consortium name="Pathogen Informatics"/>
            <person name="Doyle S."/>
        </authorList>
    </citation>
    <scope>NUCLEOTIDE SEQUENCE [LARGE SCALE GENOMIC DNA]</scope>
    <source>
        <strain evidence="1 2">NCTC10717</strain>
    </source>
</reference>
<dbReference type="InterPro" id="IPR037012">
    <property type="entry name" value="NanQ/TabA/YiaL_sf"/>
</dbReference>